<accession>A0A6J4U5B3</accession>
<feature type="domain" description="HTH lysR-type" evidence="5">
    <location>
        <begin position="11"/>
        <end position="58"/>
    </location>
</feature>
<dbReference type="PRINTS" id="PR00039">
    <property type="entry name" value="HTHLYSR"/>
</dbReference>
<comment type="similarity">
    <text evidence="1">Belongs to the LysR transcriptional regulatory family.</text>
</comment>
<gene>
    <name evidence="6" type="ORF">AVDCRST_MAG79-1896</name>
</gene>
<evidence type="ECO:0000256" key="4">
    <source>
        <dbReference type="ARBA" id="ARBA00023163"/>
    </source>
</evidence>
<dbReference type="SUPFAM" id="SSF46785">
    <property type="entry name" value="Winged helix' DNA-binding domain"/>
    <property type="match status" value="1"/>
</dbReference>
<keyword evidence="4" id="KW-0804">Transcription</keyword>
<dbReference type="GO" id="GO:0003677">
    <property type="term" value="F:DNA binding"/>
    <property type="evidence" value="ECO:0007669"/>
    <property type="project" value="UniProtKB-KW"/>
</dbReference>
<dbReference type="PROSITE" id="PS50931">
    <property type="entry name" value="HTH_LYSR"/>
    <property type="match status" value="1"/>
</dbReference>
<dbReference type="Pfam" id="PF00126">
    <property type="entry name" value="HTH_1"/>
    <property type="match status" value="1"/>
</dbReference>
<evidence type="ECO:0000259" key="5">
    <source>
        <dbReference type="PROSITE" id="PS50931"/>
    </source>
</evidence>
<proteinExistence type="inferred from homology"/>
<dbReference type="InterPro" id="IPR000847">
    <property type="entry name" value="LysR_HTH_N"/>
</dbReference>
<dbReference type="Gene3D" id="1.10.10.10">
    <property type="entry name" value="Winged helix-like DNA-binding domain superfamily/Winged helix DNA-binding domain"/>
    <property type="match status" value="1"/>
</dbReference>
<dbReference type="InterPro" id="IPR036388">
    <property type="entry name" value="WH-like_DNA-bd_sf"/>
</dbReference>
<dbReference type="InterPro" id="IPR036390">
    <property type="entry name" value="WH_DNA-bd_sf"/>
</dbReference>
<feature type="non-terminal residue" evidence="6">
    <location>
        <position position="58"/>
    </location>
</feature>
<keyword evidence="2" id="KW-0805">Transcription regulation</keyword>
<sequence>MVDAAGIVATRRLEAFLAVVEHGGFSRAAERLGVSQPTVSQLVGSLERAIGAPLLVRG</sequence>
<dbReference type="GO" id="GO:0003700">
    <property type="term" value="F:DNA-binding transcription factor activity"/>
    <property type="evidence" value="ECO:0007669"/>
    <property type="project" value="InterPro"/>
</dbReference>
<keyword evidence="3" id="KW-0238">DNA-binding</keyword>
<evidence type="ECO:0000256" key="2">
    <source>
        <dbReference type="ARBA" id="ARBA00023015"/>
    </source>
</evidence>
<evidence type="ECO:0000256" key="1">
    <source>
        <dbReference type="ARBA" id="ARBA00009437"/>
    </source>
</evidence>
<organism evidence="6">
    <name type="scientific">uncultured Thermoleophilia bacterium</name>
    <dbReference type="NCBI Taxonomy" id="1497501"/>
    <lineage>
        <taxon>Bacteria</taxon>
        <taxon>Bacillati</taxon>
        <taxon>Actinomycetota</taxon>
        <taxon>Thermoleophilia</taxon>
        <taxon>environmental samples</taxon>
    </lineage>
</organism>
<name>A0A6J4U5B3_9ACTN</name>
<dbReference type="PANTHER" id="PTHR30346:SF0">
    <property type="entry name" value="HCA OPERON TRANSCRIPTIONAL ACTIVATOR HCAR"/>
    <property type="match status" value="1"/>
</dbReference>
<dbReference type="AlphaFoldDB" id="A0A6J4U5B3"/>
<protein>
    <recommendedName>
        <fullName evidence="5">HTH lysR-type domain-containing protein</fullName>
    </recommendedName>
</protein>
<evidence type="ECO:0000313" key="6">
    <source>
        <dbReference type="EMBL" id="CAA9541392.1"/>
    </source>
</evidence>
<dbReference type="EMBL" id="CADCWC010000287">
    <property type="protein sequence ID" value="CAA9541392.1"/>
    <property type="molecule type" value="Genomic_DNA"/>
</dbReference>
<evidence type="ECO:0000256" key="3">
    <source>
        <dbReference type="ARBA" id="ARBA00023125"/>
    </source>
</evidence>
<reference evidence="6" key="1">
    <citation type="submission" date="2020-02" db="EMBL/GenBank/DDBJ databases">
        <authorList>
            <person name="Meier V. D."/>
        </authorList>
    </citation>
    <scope>NUCLEOTIDE SEQUENCE</scope>
    <source>
        <strain evidence="6">AVDCRST_MAG79</strain>
    </source>
</reference>
<dbReference type="GO" id="GO:0032993">
    <property type="term" value="C:protein-DNA complex"/>
    <property type="evidence" value="ECO:0007669"/>
    <property type="project" value="TreeGrafter"/>
</dbReference>
<dbReference type="PANTHER" id="PTHR30346">
    <property type="entry name" value="TRANSCRIPTIONAL DUAL REGULATOR HCAR-RELATED"/>
    <property type="match status" value="1"/>
</dbReference>